<organism evidence="2 3">
    <name type="scientific">Craurococcus roseus</name>
    <dbReference type="NCBI Taxonomy" id="77585"/>
    <lineage>
        <taxon>Bacteria</taxon>
        <taxon>Pseudomonadati</taxon>
        <taxon>Pseudomonadota</taxon>
        <taxon>Alphaproteobacteria</taxon>
        <taxon>Acetobacterales</taxon>
        <taxon>Acetobacteraceae</taxon>
        <taxon>Craurococcus</taxon>
    </lineage>
</organism>
<evidence type="ECO:0000256" key="1">
    <source>
        <dbReference type="SAM" id="Phobius"/>
    </source>
</evidence>
<comment type="caution">
    <text evidence="2">The sequence shown here is derived from an EMBL/GenBank/DDBJ whole genome shotgun (WGS) entry which is preliminary data.</text>
</comment>
<accession>A0ABP3QLY4</accession>
<feature type="transmembrane region" description="Helical" evidence="1">
    <location>
        <begin position="41"/>
        <end position="59"/>
    </location>
</feature>
<keyword evidence="1" id="KW-0472">Membrane</keyword>
<name>A0ABP3QLY4_9PROT</name>
<dbReference type="EMBL" id="BAAAFZ010000053">
    <property type="protein sequence ID" value="GAA0592636.1"/>
    <property type="molecule type" value="Genomic_DNA"/>
</dbReference>
<sequence length="114" mass="11931">MKRLLLRLPAPVAAPFIALAVLIGGLLTALAVLVTVAAGAVAFFAFFATGFNLIGYFLLGDANALRAAAITGAAFVAAFSLPVMLGSRVSRAFRLARNATHPNTRSAIRLEFTR</sequence>
<keyword evidence="1" id="KW-1133">Transmembrane helix</keyword>
<evidence type="ECO:0000313" key="2">
    <source>
        <dbReference type="EMBL" id="GAA0592636.1"/>
    </source>
</evidence>
<proteinExistence type="predicted"/>
<gene>
    <name evidence="2" type="ORF">GCM10009416_33800</name>
</gene>
<keyword evidence="1" id="KW-0812">Transmembrane</keyword>
<evidence type="ECO:0000313" key="3">
    <source>
        <dbReference type="Proteomes" id="UP001501588"/>
    </source>
</evidence>
<protein>
    <submittedName>
        <fullName evidence="2">Uncharacterized protein</fullName>
    </submittedName>
</protein>
<dbReference type="Proteomes" id="UP001501588">
    <property type="component" value="Unassembled WGS sequence"/>
</dbReference>
<feature type="transmembrane region" description="Helical" evidence="1">
    <location>
        <begin position="65"/>
        <end position="85"/>
    </location>
</feature>
<reference evidence="3" key="1">
    <citation type="journal article" date="2019" name="Int. J. Syst. Evol. Microbiol.">
        <title>The Global Catalogue of Microorganisms (GCM) 10K type strain sequencing project: providing services to taxonomists for standard genome sequencing and annotation.</title>
        <authorList>
            <consortium name="The Broad Institute Genomics Platform"/>
            <consortium name="The Broad Institute Genome Sequencing Center for Infectious Disease"/>
            <person name="Wu L."/>
            <person name="Ma J."/>
        </authorList>
    </citation>
    <scope>NUCLEOTIDE SEQUENCE [LARGE SCALE GENOMIC DNA]</scope>
    <source>
        <strain evidence="3">JCM 9933</strain>
    </source>
</reference>
<keyword evidence="3" id="KW-1185">Reference proteome</keyword>
<feature type="transmembrane region" description="Helical" evidence="1">
    <location>
        <begin position="12"/>
        <end position="34"/>
    </location>
</feature>
<dbReference type="RefSeq" id="WP_343896549.1">
    <property type="nucleotide sequence ID" value="NZ_BAAAFZ010000053.1"/>
</dbReference>